<protein>
    <submittedName>
        <fullName evidence="1">Uncharacterized protein</fullName>
    </submittedName>
</protein>
<evidence type="ECO:0000313" key="1">
    <source>
        <dbReference type="EMBL" id="KAK7273074.1"/>
    </source>
</evidence>
<evidence type="ECO:0000313" key="2">
    <source>
        <dbReference type="Proteomes" id="UP001372338"/>
    </source>
</evidence>
<organism evidence="1 2">
    <name type="scientific">Crotalaria pallida</name>
    <name type="common">Smooth rattlebox</name>
    <name type="synonym">Crotalaria striata</name>
    <dbReference type="NCBI Taxonomy" id="3830"/>
    <lineage>
        <taxon>Eukaryota</taxon>
        <taxon>Viridiplantae</taxon>
        <taxon>Streptophyta</taxon>
        <taxon>Embryophyta</taxon>
        <taxon>Tracheophyta</taxon>
        <taxon>Spermatophyta</taxon>
        <taxon>Magnoliopsida</taxon>
        <taxon>eudicotyledons</taxon>
        <taxon>Gunneridae</taxon>
        <taxon>Pentapetalae</taxon>
        <taxon>rosids</taxon>
        <taxon>fabids</taxon>
        <taxon>Fabales</taxon>
        <taxon>Fabaceae</taxon>
        <taxon>Papilionoideae</taxon>
        <taxon>50 kb inversion clade</taxon>
        <taxon>genistoids sensu lato</taxon>
        <taxon>core genistoids</taxon>
        <taxon>Crotalarieae</taxon>
        <taxon>Crotalaria</taxon>
    </lineage>
</organism>
<reference evidence="1 2" key="1">
    <citation type="submission" date="2024-01" db="EMBL/GenBank/DDBJ databases">
        <title>The genomes of 5 underutilized Papilionoideae crops provide insights into root nodulation and disease resistanc.</title>
        <authorList>
            <person name="Yuan L."/>
        </authorList>
    </citation>
    <scope>NUCLEOTIDE SEQUENCE [LARGE SCALE GENOMIC DNA]</scope>
    <source>
        <strain evidence="1">ZHUSHIDOU_FW_LH</strain>
        <tissue evidence="1">Leaf</tissue>
    </source>
</reference>
<dbReference type="EMBL" id="JAYWIO010000003">
    <property type="protein sequence ID" value="KAK7273074.1"/>
    <property type="molecule type" value="Genomic_DNA"/>
</dbReference>
<sequence>MAVVGGEQSLFSFGKPLSISQSLSKTLRVAGVERCNEVLCRIQDSDCEEAHVLGFEDQLWLHFHCLPAM</sequence>
<dbReference type="Proteomes" id="UP001372338">
    <property type="component" value="Unassembled WGS sequence"/>
</dbReference>
<gene>
    <name evidence="1" type="ORF">RIF29_14120</name>
</gene>
<keyword evidence="2" id="KW-1185">Reference proteome</keyword>
<dbReference type="AlphaFoldDB" id="A0AAN9FB64"/>
<accession>A0AAN9FB64</accession>
<proteinExistence type="predicted"/>
<comment type="caution">
    <text evidence="1">The sequence shown here is derived from an EMBL/GenBank/DDBJ whole genome shotgun (WGS) entry which is preliminary data.</text>
</comment>
<name>A0AAN9FB64_CROPI</name>